<feature type="compositionally biased region" description="Basic and acidic residues" evidence="1">
    <location>
        <begin position="103"/>
        <end position="116"/>
    </location>
</feature>
<accession>A0A6J4R6N3</accession>
<name>A0A6J4R6N3_9ACTN</name>
<feature type="compositionally biased region" description="Basic residues" evidence="1">
    <location>
        <begin position="69"/>
        <end position="102"/>
    </location>
</feature>
<organism evidence="2">
    <name type="scientific">uncultured Rubrobacteraceae bacterium</name>
    <dbReference type="NCBI Taxonomy" id="349277"/>
    <lineage>
        <taxon>Bacteria</taxon>
        <taxon>Bacillati</taxon>
        <taxon>Actinomycetota</taxon>
        <taxon>Rubrobacteria</taxon>
        <taxon>Rubrobacterales</taxon>
        <taxon>Rubrobacteraceae</taxon>
        <taxon>environmental samples</taxon>
    </lineage>
</organism>
<dbReference type="EMBL" id="CADCVI010000089">
    <property type="protein sequence ID" value="CAA9465627.1"/>
    <property type="molecule type" value="Genomic_DNA"/>
</dbReference>
<feature type="non-terminal residue" evidence="2">
    <location>
        <position position="1"/>
    </location>
</feature>
<feature type="non-terminal residue" evidence="2">
    <location>
        <position position="137"/>
    </location>
</feature>
<proteinExistence type="predicted"/>
<evidence type="ECO:0000313" key="2">
    <source>
        <dbReference type="EMBL" id="CAA9465627.1"/>
    </source>
</evidence>
<feature type="compositionally biased region" description="Basic and acidic residues" evidence="1">
    <location>
        <begin position="15"/>
        <end position="25"/>
    </location>
</feature>
<dbReference type="AlphaFoldDB" id="A0A6J4R6N3"/>
<feature type="compositionally biased region" description="Basic residues" evidence="1">
    <location>
        <begin position="26"/>
        <end position="35"/>
    </location>
</feature>
<protein>
    <submittedName>
        <fullName evidence="2">Uncharacterized protein</fullName>
    </submittedName>
</protein>
<reference evidence="2" key="1">
    <citation type="submission" date="2020-02" db="EMBL/GenBank/DDBJ databases">
        <authorList>
            <person name="Meier V. D."/>
        </authorList>
    </citation>
    <scope>NUCLEOTIDE SEQUENCE</scope>
    <source>
        <strain evidence="2">AVDCRST_MAG25</strain>
    </source>
</reference>
<feature type="region of interest" description="Disordered" evidence="1">
    <location>
        <begin position="1"/>
        <end position="137"/>
    </location>
</feature>
<evidence type="ECO:0000256" key="1">
    <source>
        <dbReference type="SAM" id="MobiDB-lite"/>
    </source>
</evidence>
<gene>
    <name evidence="2" type="ORF">AVDCRST_MAG25-1492</name>
</gene>
<feature type="compositionally biased region" description="Basic and acidic residues" evidence="1">
    <location>
        <begin position="36"/>
        <end position="47"/>
    </location>
</feature>
<sequence>VSSIDQNLLRGSVGLEREGHGEQRHAGRLRQRFRGPRSERQIRRRDASLCPWPAYRRGIGGGHDVSGRWRGRHLRRRSRRGPRHPRLLPRRGQARRRHHRHLDPRDVRGARHQPDHPRRRRRRPSAPLRGAARERRL</sequence>